<protein>
    <submittedName>
        <fullName evidence="1">Uncharacterized protein</fullName>
    </submittedName>
</protein>
<dbReference type="STRING" id="299467.A0A443ST37"/>
<accession>A0A443ST37</accession>
<dbReference type="OrthoDB" id="6361347at2759"/>
<name>A0A443ST37_9ACAR</name>
<organism evidence="1 2">
    <name type="scientific">Leptotrombidium deliense</name>
    <dbReference type="NCBI Taxonomy" id="299467"/>
    <lineage>
        <taxon>Eukaryota</taxon>
        <taxon>Metazoa</taxon>
        <taxon>Ecdysozoa</taxon>
        <taxon>Arthropoda</taxon>
        <taxon>Chelicerata</taxon>
        <taxon>Arachnida</taxon>
        <taxon>Acari</taxon>
        <taxon>Acariformes</taxon>
        <taxon>Trombidiformes</taxon>
        <taxon>Prostigmata</taxon>
        <taxon>Anystina</taxon>
        <taxon>Parasitengona</taxon>
        <taxon>Trombiculoidea</taxon>
        <taxon>Trombiculidae</taxon>
        <taxon>Leptotrombidium</taxon>
    </lineage>
</organism>
<dbReference type="AlphaFoldDB" id="A0A443ST37"/>
<reference evidence="1 2" key="1">
    <citation type="journal article" date="2018" name="Gigascience">
        <title>Genomes of trombidid mites reveal novel predicted allergens and laterally-transferred genes associated with secondary metabolism.</title>
        <authorList>
            <person name="Dong X."/>
            <person name="Chaisiri K."/>
            <person name="Xia D."/>
            <person name="Armstrong S.D."/>
            <person name="Fang Y."/>
            <person name="Donnelly M.J."/>
            <person name="Kadowaki T."/>
            <person name="McGarry J.W."/>
            <person name="Darby A.C."/>
            <person name="Makepeace B.L."/>
        </authorList>
    </citation>
    <scope>NUCLEOTIDE SEQUENCE [LARGE SCALE GENOMIC DNA]</scope>
    <source>
        <strain evidence="1">UoL-UT</strain>
    </source>
</reference>
<dbReference type="EMBL" id="NCKV01000410">
    <property type="protein sequence ID" value="RWS30699.1"/>
    <property type="molecule type" value="Genomic_DNA"/>
</dbReference>
<evidence type="ECO:0000313" key="1">
    <source>
        <dbReference type="EMBL" id="RWS30699.1"/>
    </source>
</evidence>
<dbReference type="PANTHER" id="PTHR37159:SF1">
    <property type="entry name" value="GH11867P"/>
    <property type="match status" value="1"/>
</dbReference>
<dbReference type="PANTHER" id="PTHR37159">
    <property type="entry name" value="GH11867P"/>
    <property type="match status" value="1"/>
</dbReference>
<gene>
    <name evidence="1" type="ORF">B4U80_11654</name>
</gene>
<comment type="caution">
    <text evidence="1">The sequence shown here is derived from an EMBL/GenBank/DDBJ whole genome shotgun (WGS) entry which is preliminary data.</text>
</comment>
<dbReference type="VEuPathDB" id="VectorBase:LDEU001341"/>
<sequence>MLEVNVDEETRLKAEQRYKELKSSGTCTPGTSPHVKMNEKPVWFNETKFKEAQNVCQKYFVRYESDPYKTRSKANVSVKYVRLMHKQLYSRMNVNTNEEKKKESPIWVSQYDMVLTQWSIVAPFLLFPQKCGMHNVTKQEMQQFIYFWKVMGRILGIEDEYNCCSGTYEECHRYNQLILENDYKPVMMNLKYPSSIGFESAKGLSIGIQPLAPILSMQGLMRYWYKFLGIPHYIPVEDRFGYKSVVYFIETLLNSTNMETKNNQKISREKIF</sequence>
<dbReference type="Proteomes" id="UP000288716">
    <property type="component" value="Unassembled WGS sequence"/>
</dbReference>
<proteinExistence type="predicted"/>
<keyword evidence="2" id="KW-1185">Reference proteome</keyword>
<evidence type="ECO:0000313" key="2">
    <source>
        <dbReference type="Proteomes" id="UP000288716"/>
    </source>
</evidence>